<sequence length="236" mass="27474">MLFLYLMFLTDSLKKLFGEEGALEMQKSLQFYHLIRQGDVFFPKNERIPATASYHVLDFQIADQKLVLKVADNSKYPQLILVDLAKTTHSPIPVNIFKYETENFAFNGKTIICQSLLLPEYEKSKQYYTAFKNIDEIDFTFVCEEFCARLELCDDYVLAAHKSGVIIQKLGDLSSIKHATSPIWCFISAPTAHFFTYDSKKRKYFVIPSLKVQEIKRTFLIPIQLKKFQSRQMFKS</sequence>
<evidence type="ECO:0000313" key="2">
    <source>
        <dbReference type="Proteomes" id="UP000031307"/>
    </source>
</evidence>
<comment type="caution">
    <text evidence="1">The sequence shown here is derived from an EMBL/GenBank/DDBJ whole genome shotgun (WGS) entry which is preliminary data.</text>
</comment>
<protein>
    <submittedName>
        <fullName evidence="1">Uncharacterized protein</fullName>
    </submittedName>
</protein>
<gene>
    <name evidence="1" type="ORF">DB43_DY00450</name>
</gene>
<evidence type="ECO:0000313" key="1">
    <source>
        <dbReference type="EMBL" id="KIA78494.1"/>
    </source>
</evidence>
<proteinExistence type="predicted"/>
<dbReference type="PATRIC" id="fig|83552.4.peg.334"/>
<organism evidence="1 2">
    <name type="scientific">Parachlamydia acanthamoebae</name>
    <dbReference type="NCBI Taxonomy" id="83552"/>
    <lineage>
        <taxon>Bacteria</taxon>
        <taxon>Pseudomonadati</taxon>
        <taxon>Chlamydiota</taxon>
        <taxon>Chlamydiia</taxon>
        <taxon>Parachlamydiales</taxon>
        <taxon>Parachlamydiaceae</taxon>
        <taxon>Parachlamydia</taxon>
    </lineage>
</organism>
<accession>A0A0C1EQM7</accession>
<reference evidence="1 2" key="1">
    <citation type="journal article" date="2014" name="Mol. Biol. Evol.">
        <title>Massive expansion of Ubiquitination-related gene families within the Chlamydiae.</title>
        <authorList>
            <person name="Domman D."/>
            <person name="Collingro A."/>
            <person name="Lagkouvardos I."/>
            <person name="Gehre L."/>
            <person name="Weinmaier T."/>
            <person name="Rattei T."/>
            <person name="Subtil A."/>
            <person name="Horn M."/>
        </authorList>
    </citation>
    <scope>NUCLEOTIDE SEQUENCE [LARGE SCALE GENOMIC DNA]</scope>
    <source>
        <strain evidence="1 2">OEW1</strain>
    </source>
</reference>
<dbReference type="EMBL" id="JSAM01000019">
    <property type="protein sequence ID" value="KIA78494.1"/>
    <property type="molecule type" value="Genomic_DNA"/>
</dbReference>
<dbReference type="Proteomes" id="UP000031307">
    <property type="component" value="Unassembled WGS sequence"/>
</dbReference>
<name>A0A0C1EQM7_9BACT</name>
<dbReference type="AlphaFoldDB" id="A0A0C1EQM7"/>